<dbReference type="AlphaFoldDB" id="A0A0C3CGG6"/>
<dbReference type="GO" id="GO:0005783">
    <property type="term" value="C:endoplasmic reticulum"/>
    <property type="evidence" value="ECO:0007669"/>
    <property type="project" value="TreeGrafter"/>
</dbReference>
<keyword evidence="9" id="KW-0732">Signal</keyword>
<evidence type="ECO:0000256" key="8">
    <source>
        <dbReference type="SAM" id="MobiDB-lite"/>
    </source>
</evidence>
<feature type="signal peptide" evidence="9">
    <location>
        <begin position="1"/>
        <end position="29"/>
    </location>
</feature>
<dbReference type="STRING" id="686832.A0A0C3CGG6"/>
<keyword evidence="12" id="KW-1185">Reference proteome</keyword>
<feature type="region of interest" description="Disordered" evidence="8">
    <location>
        <begin position="30"/>
        <end position="55"/>
    </location>
</feature>
<accession>A0A0C3CGG6</accession>
<proteinExistence type="predicted"/>
<evidence type="ECO:0000256" key="5">
    <source>
        <dbReference type="ARBA" id="ARBA00022989"/>
    </source>
</evidence>
<sequence length="492" mass="55953">MAPAPPTRREVLILAILLVLLFFFGNSDTSPPMSRLKRPRPNPTNSSSTPFHQAYTPHPIDTRLTWGSSPPPETTIVAHVPGLFPHLPKTLLLIILVGWTVFDKLYIFKGVVYVVSDHPSSVPDVQFIYSKALFIKEGKEEEHSRLPTYKEIRVISTREAKRLFGTGAQIIDGVTFLVNDPPQFITHYYHWSAELWYGFWRTYTSLAPSISAEGNTTLPPARRLLFNHLDNSHWRDYASMNQWVVRASFPSVTMEFKDDWLDRAEMGKAFVFERVVVADRSAAMLSYNFARYQRTAAAAFALPGGANWWQPIRNNVIEFAGLSPDVGSGTTGTPVITYISRQKWGRRMLIPEHHDRLVEELYKLRDTYGYEVNVVEAENMSRLEQIRVAARTTIMMGVHGNGLTSLLWMKPTPRSTVIEFFYPQGFAHDYEYTTRGLGMVHYGFWNSESFTSPGMPIPKYVQGFQGNEIPIDGKAVAELCVHRLSLNEEVDD</sequence>
<comment type="subcellular location">
    <subcellularLocation>
        <location evidence="1">Membrane</location>
        <topology evidence="1">Single-pass membrane protein</topology>
    </subcellularLocation>
</comment>
<dbReference type="PANTHER" id="PTHR20961:SF38">
    <property type="entry name" value="PROTEIN O-LINKED-MANNOSE BETA-1,4-N-ACETYLGLUCOSAMINYLTRANSFERASE 2"/>
    <property type="match status" value="1"/>
</dbReference>
<organism evidence="11 12">
    <name type="scientific">Hebeloma cylindrosporum</name>
    <dbReference type="NCBI Taxonomy" id="76867"/>
    <lineage>
        <taxon>Eukaryota</taxon>
        <taxon>Fungi</taxon>
        <taxon>Dikarya</taxon>
        <taxon>Basidiomycota</taxon>
        <taxon>Agaricomycotina</taxon>
        <taxon>Agaricomycetes</taxon>
        <taxon>Agaricomycetidae</taxon>
        <taxon>Agaricales</taxon>
        <taxon>Agaricineae</taxon>
        <taxon>Hymenogastraceae</taxon>
        <taxon>Hebeloma</taxon>
    </lineage>
</organism>
<reference evidence="11 12" key="1">
    <citation type="submission" date="2014-04" db="EMBL/GenBank/DDBJ databases">
        <authorList>
            <consortium name="DOE Joint Genome Institute"/>
            <person name="Kuo A."/>
            <person name="Gay G."/>
            <person name="Dore J."/>
            <person name="Kohler A."/>
            <person name="Nagy L.G."/>
            <person name="Floudas D."/>
            <person name="Copeland A."/>
            <person name="Barry K.W."/>
            <person name="Cichocki N."/>
            <person name="Veneault-Fourrey C."/>
            <person name="LaButti K."/>
            <person name="Lindquist E.A."/>
            <person name="Lipzen A."/>
            <person name="Lundell T."/>
            <person name="Morin E."/>
            <person name="Murat C."/>
            <person name="Sun H."/>
            <person name="Tunlid A."/>
            <person name="Henrissat B."/>
            <person name="Grigoriev I.V."/>
            <person name="Hibbett D.S."/>
            <person name="Martin F."/>
            <person name="Nordberg H.P."/>
            <person name="Cantor M.N."/>
            <person name="Hua S.X."/>
        </authorList>
    </citation>
    <scope>NUCLEOTIDE SEQUENCE [LARGE SCALE GENOMIC DNA]</scope>
    <source>
        <strain evidence="12">h7</strain>
    </source>
</reference>
<keyword evidence="2" id="KW-0328">Glycosyltransferase</keyword>
<gene>
    <name evidence="11" type="ORF">M413DRAFT_399311</name>
</gene>
<dbReference type="Proteomes" id="UP000053424">
    <property type="component" value="Unassembled WGS sequence"/>
</dbReference>
<dbReference type="InterPro" id="IPR007657">
    <property type="entry name" value="Glycosyltransferase_61"/>
</dbReference>
<keyword evidence="6" id="KW-0472">Membrane</keyword>
<evidence type="ECO:0000256" key="3">
    <source>
        <dbReference type="ARBA" id="ARBA00022679"/>
    </source>
</evidence>
<keyword evidence="4" id="KW-0812">Transmembrane</keyword>
<dbReference type="PANTHER" id="PTHR20961">
    <property type="entry name" value="GLYCOSYLTRANSFERASE"/>
    <property type="match status" value="1"/>
</dbReference>
<dbReference type="GO" id="GO:0097363">
    <property type="term" value="F:protein O-acetylglucosaminyltransferase activity"/>
    <property type="evidence" value="ECO:0007669"/>
    <property type="project" value="TreeGrafter"/>
</dbReference>
<dbReference type="EMBL" id="KN831776">
    <property type="protein sequence ID" value="KIM43249.1"/>
    <property type="molecule type" value="Genomic_DNA"/>
</dbReference>
<dbReference type="OrthoDB" id="529273at2759"/>
<keyword evidence="3" id="KW-0808">Transferase</keyword>
<name>A0A0C3CGG6_HEBCY</name>
<reference evidence="12" key="2">
    <citation type="submission" date="2015-01" db="EMBL/GenBank/DDBJ databases">
        <title>Evolutionary Origins and Diversification of the Mycorrhizal Mutualists.</title>
        <authorList>
            <consortium name="DOE Joint Genome Institute"/>
            <consortium name="Mycorrhizal Genomics Consortium"/>
            <person name="Kohler A."/>
            <person name="Kuo A."/>
            <person name="Nagy L.G."/>
            <person name="Floudas D."/>
            <person name="Copeland A."/>
            <person name="Barry K.W."/>
            <person name="Cichocki N."/>
            <person name="Veneault-Fourrey C."/>
            <person name="LaButti K."/>
            <person name="Lindquist E.A."/>
            <person name="Lipzen A."/>
            <person name="Lundell T."/>
            <person name="Morin E."/>
            <person name="Murat C."/>
            <person name="Riley R."/>
            <person name="Ohm R."/>
            <person name="Sun H."/>
            <person name="Tunlid A."/>
            <person name="Henrissat B."/>
            <person name="Grigoriev I.V."/>
            <person name="Hibbett D.S."/>
            <person name="Martin F."/>
        </authorList>
    </citation>
    <scope>NUCLEOTIDE SEQUENCE [LARGE SCALE GENOMIC DNA]</scope>
    <source>
        <strain evidence="12">h7</strain>
    </source>
</reference>
<keyword evidence="5" id="KW-1133">Transmembrane helix</keyword>
<evidence type="ECO:0000313" key="11">
    <source>
        <dbReference type="EMBL" id="KIM43249.1"/>
    </source>
</evidence>
<evidence type="ECO:0000256" key="9">
    <source>
        <dbReference type="SAM" id="SignalP"/>
    </source>
</evidence>
<evidence type="ECO:0000256" key="6">
    <source>
        <dbReference type="ARBA" id="ARBA00023136"/>
    </source>
</evidence>
<feature type="domain" description="Glycosyltransferase 61 catalytic" evidence="10">
    <location>
        <begin position="221"/>
        <end position="412"/>
    </location>
</feature>
<evidence type="ECO:0000313" key="12">
    <source>
        <dbReference type="Proteomes" id="UP000053424"/>
    </source>
</evidence>
<protein>
    <recommendedName>
        <fullName evidence="10">Glycosyltransferase 61 catalytic domain-containing protein</fullName>
    </recommendedName>
</protein>
<evidence type="ECO:0000256" key="2">
    <source>
        <dbReference type="ARBA" id="ARBA00022676"/>
    </source>
</evidence>
<dbReference type="Pfam" id="PF04577">
    <property type="entry name" value="Glyco_transf_61"/>
    <property type="match status" value="1"/>
</dbReference>
<dbReference type="GO" id="GO:0016020">
    <property type="term" value="C:membrane"/>
    <property type="evidence" value="ECO:0007669"/>
    <property type="project" value="UniProtKB-SubCell"/>
</dbReference>
<dbReference type="HOGENOM" id="CLU_033167_0_0_1"/>
<evidence type="ECO:0000259" key="10">
    <source>
        <dbReference type="Pfam" id="PF04577"/>
    </source>
</evidence>
<feature type="chain" id="PRO_5002173181" description="Glycosyltransferase 61 catalytic domain-containing protein" evidence="9">
    <location>
        <begin position="30"/>
        <end position="492"/>
    </location>
</feature>
<keyword evidence="7" id="KW-0325">Glycoprotein</keyword>
<dbReference type="InterPro" id="IPR049625">
    <property type="entry name" value="Glyco_transf_61_cat"/>
</dbReference>
<evidence type="ECO:0000256" key="4">
    <source>
        <dbReference type="ARBA" id="ARBA00022692"/>
    </source>
</evidence>
<evidence type="ECO:0000256" key="7">
    <source>
        <dbReference type="ARBA" id="ARBA00023180"/>
    </source>
</evidence>
<dbReference type="GO" id="GO:0035269">
    <property type="term" value="P:protein O-linked glycosylation via mannose"/>
    <property type="evidence" value="ECO:0007669"/>
    <property type="project" value="TreeGrafter"/>
</dbReference>
<evidence type="ECO:0000256" key="1">
    <source>
        <dbReference type="ARBA" id="ARBA00004167"/>
    </source>
</evidence>